<accession>A0A6C0I5C0</accession>
<evidence type="ECO:0000259" key="2">
    <source>
        <dbReference type="PROSITE" id="PS50011"/>
    </source>
</evidence>
<dbReference type="Pfam" id="PF00069">
    <property type="entry name" value="Pkinase"/>
    <property type="match status" value="1"/>
</dbReference>
<dbReference type="PROSITE" id="PS50011">
    <property type="entry name" value="PROTEIN_KINASE_DOM"/>
    <property type="match status" value="1"/>
</dbReference>
<dbReference type="GO" id="GO:0004674">
    <property type="term" value="F:protein serine/threonine kinase activity"/>
    <property type="evidence" value="ECO:0007669"/>
    <property type="project" value="TreeGrafter"/>
</dbReference>
<proteinExistence type="predicted"/>
<sequence>MKTVQTNHPTYSPPSNTPPIHTIDISLIAPNSTPPMEPEQPEPEPEPVPAQKEPVLTEPIHPIPNPLTIAHHVFKYEPCEMDVINRWKTAPNDIVPLMSMIQQLYFFSDCNKRCLRTYALHKEDIVKYIEKIRRRPHLKIYTSDINTNDHPMMVCMYRRLKTMIGMFHTNDFMVRVEHAFDNSQITSEHWVVSQLMKHGNHVFGIDPEHHIVVPVCVQLGGINEIPEDVRTLFHHISYSIQPVVVNSYTMDTWFRRDYPINELLMKMCEQMAKALTYLHACGIVHGDVKPGNTLIHFPHQSDDDCNDYDDCNDDDDCNQDDHGAPPDPVLYVIDYGMSGAPNESEGTGGTKPFCAPETGNGYDLSIDMDTYSWTKNQKPQDVWSFALMFFTMMALRKCLSYQKDYPNDFFNSQGHINSAYFGFIKHAAMRSLFQRALCPVEDRVTAAQFLHEITAINAMIKKS</sequence>
<feature type="region of interest" description="Disordered" evidence="1">
    <location>
        <begin position="1"/>
        <end position="51"/>
    </location>
</feature>
<name>A0A6C0I5C0_9ZZZZ</name>
<dbReference type="AlphaFoldDB" id="A0A6C0I5C0"/>
<evidence type="ECO:0000313" key="3">
    <source>
        <dbReference type="EMBL" id="QHT87780.1"/>
    </source>
</evidence>
<dbReference type="InterPro" id="IPR011009">
    <property type="entry name" value="Kinase-like_dom_sf"/>
</dbReference>
<reference evidence="3" key="1">
    <citation type="journal article" date="2020" name="Nature">
        <title>Giant virus diversity and host interactions through global metagenomics.</title>
        <authorList>
            <person name="Schulz F."/>
            <person name="Roux S."/>
            <person name="Paez-Espino D."/>
            <person name="Jungbluth S."/>
            <person name="Walsh D.A."/>
            <person name="Denef V.J."/>
            <person name="McMahon K.D."/>
            <person name="Konstantinidis K.T."/>
            <person name="Eloe-Fadrosh E.A."/>
            <person name="Kyrpides N.C."/>
            <person name="Woyke T."/>
        </authorList>
    </citation>
    <scope>NUCLEOTIDE SEQUENCE</scope>
    <source>
        <strain evidence="3">GVMAG-M-3300023184-191</strain>
    </source>
</reference>
<dbReference type="GO" id="GO:0005524">
    <property type="term" value="F:ATP binding"/>
    <property type="evidence" value="ECO:0007669"/>
    <property type="project" value="InterPro"/>
</dbReference>
<dbReference type="PANTHER" id="PTHR44167:SF24">
    <property type="entry name" value="SERINE_THREONINE-PROTEIN KINASE CHK2"/>
    <property type="match status" value="1"/>
</dbReference>
<dbReference type="InterPro" id="IPR000719">
    <property type="entry name" value="Prot_kinase_dom"/>
</dbReference>
<dbReference type="PROSITE" id="PS00108">
    <property type="entry name" value="PROTEIN_KINASE_ST"/>
    <property type="match status" value="1"/>
</dbReference>
<dbReference type="EMBL" id="MN740101">
    <property type="protein sequence ID" value="QHT87780.1"/>
    <property type="molecule type" value="Genomic_DNA"/>
</dbReference>
<feature type="compositionally biased region" description="Polar residues" evidence="1">
    <location>
        <begin position="1"/>
        <end position="10"/>
    </location>
</feature>
<dbReference type="InterPro" id="IPR008271">
    <property type="entry name" value="Ser/Thr_kinase_AS"/>
</dbReference>
<feature type="domain" description="Protein kinase" evidence="2">
    <location>
        <begin position="126"/>
        <end position="454"/>
    </location>
</feature>
<dbReference type="SMART" id="SM00220">
    <property type="entry name" value="S_TKc"/>
    <property type="match status" value="1"/>
</dbReference>
<dbReference type="SUPFAM" id="SSF56112">
    <property type="entry name" value="Protein kinase-like (PK-like)"/>
    <property type="match status" value="1"/>
</dbReference>
<dbReference type="GO" id="GO:0044773">
    <property type="term" value="P:mitotic DNA damage checkpoint signaling"/>
    <property type="evidence" value="ECO:0007669"/>
    <property type="project" value="TreeGrafter"/>
</dbReference>
<organism evidence="3">
    <name type="scientific">viral metagenome</name>
    <dbReference type="NCBI Taxonomy" id="1070528"/>
    <lineage>
        <taxon>unclassified sequences</taxon>
        <taxon>metagenomes</taxon>
        <taxon>organismal metagenomes</taxon>
    </lineage>
</organism>
<evidence type="ECO:0000256" key="1">
    <source>
        <dbReference type="SAM" id="MobiDB-lite"/>
    </source>
</evidence>
<dbReference type="GO" id="GO:0005634">
    <property type="term" value="C:nucleus"/>
    <property type="evidence" value="ECO:0007669"/>
    <property type="project" value="TreeGrafter"/>
</dbReference>
<protein>
    <recommendedName>
        <fullName evidence="2">Protein kinase domain-containing protein</fullName>
    </recommendedName>
</protein>
<dbReference type="PANTHER" id="PTHR44167">
    <property type="entry name" value="OVARIAN-SPECIFIC SERINE/THREONINE-PROTEIN KINASE LOK-RELATED"/>
    <property type="match status" value="1"/>
</dbReference>
<dbReference type="Gene3D" id="1.10.510.10">
    <property type="entry name" value="Transferase(Phosphotransferase) domain 1"/>
    <property type="match status" value="1"/>
</dbReference>